<name>A0AAD3SGD3_NEPGR</name>
<evidence type="ECO:0000313" key="4">
    <source>
        <dbReference type="EMBL" id="GMH10940.1"/>
    </source>
</evidence>
<dbReference type="InterPro" id="IPR014710">
    <property type="entry name" value="RmlC-like_jellyroll"/>
</dbReference>
<accession>A0AAD3SGD3</accession>
<dbReference type="CDD" id="cd02244">
    <property type="entry name" value="cupin_7S_vicilin-like_N"/>
    <property type="match status" value="1"/>
</dbReference>
<dbReference type="InterPro" id="IPR011051">
    <property type="entry name" value="RmlC_Cupin_sf"/>
</dbReference>
<organism evidence="4 5">
    <name type="scientific">Nepenthes gracilis</name>
    <name type="common">Slender pitcher plant</name>
    <dbReference type="NCBI Taxonomy" id="150966"/>
    <lineage>
        <taxon>Eukaryota</taxon>
        <taxon>Viridiplantae</taxon>
        <taxon>Streptophyta</taxon>
        <taxon>Embryophyta</taxon>
        <taxon>Tracheophyta</taxon>
        <taxon>Spermatophyta</taxon>
        <taxon>Magnoliopsida</taxon>
        <taxon>eudicotyledons</taxon>
        <taxon>Gunneridae</taxon>
        <taxon>Pentapetalae</taxon>
        <taxon>Caryophyllales</taxon>
        <taxon>Nepenthaceae</taxon>
        <taxon>Nepenthes</taxon>
    </lineage>
</organism>
<reference evidence="4" key="1">
    <citation type="submission" date="2023-05" db="EMBL/GenBank/DDBJ databases">
        <title>Nepenthes gracilis genome sequencing.</title>
        <authorList>
            <person name="Fukushima K."/>
        </authorList>
    </citation>
    <scope>NUCLEOTIDE SEQUENCE</scope>
    <source>
        <strain evidence="4">SING2019-196</strain>
    </source>
</reference>
<protein>
    <recommendedName>
        <fullName evidence="3">Cupin type-1 domain-containing protein</fullName>
    </recommendedName>
</protein>
<dbReference type="Proteomes" id="UP001279734">
    <property type="component" value="Unassembled WGS sequence"/>
</dbReference>
<dbReference type="PANTHER" id="PTHR31189">
    <property type="entry name" value="OS03G0336100 PROTEIN-RELATED"/>
    <property type="match status" value="1"/>
</dbReference>
<feature type="region of interest" description="Disordered" evidence="1">
    <location>
        <begin position="27"/>
        <end position="58"/>
    </location>
</feature>
<dbReference type="CDD" id="cd02245">
    <property type="entry name" value="cupin_7S_vicilin-like_C"/>
    <property type="match status" value="1"/>
</dbReference>
<comment type="caution">
    <text evidence="4">The sequence shown here is derived from an EMBL/GenBank/DDBJ whole genome shotgun (WGS) entry which is preliminary data.</text>
</comment>
<feature type="chain" id="PRO_5042023472" description="Cupin type-1 domain-containing protein" evidence="2">
    <location>
        <begin position="24"/>
        <end position="487"/>
    </location>
</feature>
<dbReference type="InterPro" id="IPR050253">
    <property type="entry name" value="Seed_Storage-Functional"/>
</dbReference>
<keyword evidence="5" id="KW-1185">Reference proteome</keyword>
<feature type="signal peptide" evidence="2">
    <location>
        <begin position="1"/>
        <end position="23"/>
    </location>
</feature>
<feature type="compositionally biased region" description="Basic and acidic residues" evidence="1">
    <location>
        <begin position="42"/>
        <end position="58"/>
    </location>
</feature>
<dbReference type="SMART" id="SM00835">
    <property type="entry name" value="Cupin_1"/>
    <property type="match status" value="2"/>
</dbReference>
<proteinExistence type="predicted"/>
<dbReference type="EMBL" id="BSYO01000010">
    <property type="protein sequence ID" value="GMH10940.1"/>
    <property type="molecule type" value="Genomic_DNA"/>
</dbReference>
<dbReference type="PANTHER" id="PTHR31189:SF2">
    <property type="entry name" value="RMLC-LIKE CUPINS SUPERFAMILY PROTEIN"/>
    <property type="match status" value="1"/>
</dbReference>
<dbReference type="AlphaFoldDB" id="A0AAD3SGD3"/>
<evidence type="ECO:0000256" key="2">
    <source>
        <dbReference type="SAM" id="SignalP"/>
    </source>
</evidence>
<dbReference type="InterPro" id="IPR006045">
    <property type="entry name" value="Cupin_1"/>
</dbReference>
<keyword evidence="2" id="KW-0732">Signal</keyword>
<feature type="domain" description="Cupin type-1" evidence="3">
    <location>
        <begin position="311"/>
        <end position="460"/>
    </location>
</feature>
<evidence type="ECO:0000313" key="5">
    <source>
        <dbReference type="Proteomes" id="UP001279734"/>
    </source>
</evidence>
<dbReference type="SUPFAM" id="SSF51182">
    <property type="entry name" value="RmlC-like cupins"/>
    <property type="match status" value="1"/>
</dbReference>
<evidence type="ECO:0000259" key="3">
    <source>
        <dbReference type="SMART" id="SM00835"/>
    </source>
</evidence>
<dbReference type="Gene3D" id="2.60.120.10">
    <property type="entry name" value="Jelly Rolls"/>
    <property type="match status" value="2"/>
</dbReference>
<gene>
    <name evidence="4" type="ORF">Nepgr_012781</name>
</gene>
<evidence type="ECO:0000256" key="1">
    <source>
        <dbReference type="SAM" id="MobiDB-lite"/>
    </source>
</evidence>
<dbReference type="Pfam" id="PF00190">
    <property type="entry name" value="Cupin_1"/>
    <property type="match status" value="2"/>
</dbReference>
<feature type="domain" description="Cupin type-1" evidence="3">
    <location>
        <begin position="68"/>
        <end position="223"/>
    </location>
</feature>
<sequence length="487" mass="54574">MANLKALLLLALVLYCAMLAAVSQEKARSRERGEEEEEEEMEPWKTGKEAEERGRREKKEQEEQELRFLLKDARRVVSTEAGEMRVVRGYAGVAITEKPLHIGFITMEPRSLFIPQYLDSSLIIFLRRGEAKIGLIFKDELVERQLRAGDVYRLPAGSAFYIVNTGEGQRLHIICSIDLSEGLGFNSFQSFFIAGGANPTSVLAGFDPQTLSTAFNVSIDKLGEIMIGQQAGPIVYIDAHGPIIWSNFLKLKQQEKLQHLKRMVPVEVDNEEKQDQPKWSVSKLFNSLLLGEENQKGRDQKGERKAGPDPYNLYERSPDFINKYGWSLAVDHHDYSPLKKSDIGIYLVNLTAGSMMAPHVNPRASEYGIVLKGSGTIHIVYPNGTSALKAKLKEGSVFWVPRYFPFCQIAARSGPFEFFGFTTSSHRNRPQFLVGASSILKTMRGPELAVAFGVTEERLREIIDAQREAIILPSPAAAPPDERREGL</sequence>